<evidence type="ECO:0000313" key="2">
    <source>
        <dbReference type="Proteomes" id="UP001604277"/>
    </source>
</evidence>
<dbReference type="EMBL" id="JBFOLJ010000021">
    <property type="protein sequence ID" value="KAL2459676.1"/>
    <property type="molecule type" value="Genomic_DNA"/>
</dbReference>
<comment type="caution">
    <text evidence="1">The sequence shown here is derived from an EMBL/GenBank/DDBJ whole genome shotgun (WGS) entry which is preliminary data.</text>
</comment>
<proteinExistence type="predicted"/>
<protein>
    <submittedName>
        <fullName evidence="1">Uncharacterized protein</fullName>
    </submittedName>
</protein>
<keyword evidence="2" id="KW-1185">Reference proteome</keyword>
<name>A0ABD1P722_9LAMI</name>
<dbReference type="AlphaFoldDB" id="A0ABD1P722"/>
<dbReference type="Proteomes" id="UP001604277">
    <property type="component" value="Unassembled WGS sequence"/>
</dbReference>
<gene>
    <name evidence="1" type="ORF">Fot_54420</name>
</gene>
<accession>A0ABD1P722</accession>
<organism evidence="1 2">
    <name type="scientific">Forsythia ovata</name>
    <dbReference type="NCBI Taxonomy" id="205694"/>
    <lineage>
        <taxon>Eukaryota</taxon>
        <taxon>Viridiplantae</taxon>
        <taxon>Streptophyta</taxon>
        <taxon>Embryophyta</taxon>
        <taxon>Tracheophyta</taxon>
        <taxon>Spermatophyta</taxon>
        <taxon>Magnoliopsida</taxon>
        <taxon>eudicotyledons</taxon>
        <taxon>Gunneridae</taxon>
        <taxon>Pentapetalae</taxon>
        <taxon>asterids</taxon>
        <taxon>lamiids</taxon>
        <taxon>Lamiales</taxon>
        <taxon>Oleaceae</taxon>
        <taxon>Forsythieae</taxon>
        <taxon>Forsythia</taxon>
    </lineage>
</organism>
<sequence>MSSKADLARIGKEGFAILDAYKGKKTRPNPQKPYVPQEPTPACLFQYQPQQARVYQVKPEEIMNCYEVLQFHEGVMSRPVFSWADTGLGLTGPRPSPVLRIGDCFVVSNGLVSLN</sequence>
<evidence type="ECO:0000313" key="1">
    <source>
        <dbReference type="EMBL" id="KAL2459676.1"/>
    </source>
</evidence>
<reference evidence="2" key="1">
    <citation type="submission" date="2024-07" db="EMBL/GenBank/DDBJ databases">
        <title>Two chromosome-level genome assemblies of Korean endemic species Abeliophyllum distichum and Forsythia ovata (Oleaceae).</title>
        <authorList>
            <person name="Jang H."/>
        </authorList>
    </citation>
    <scope>NUCLEOTIDE SEQUENCE [LARGE SCALE GENOMIC DNA]</scope>
</reference>